<keyword evidence="3" id="KW-1185">Reference proteome</keyword>
<evidence type="ECO:0000313" key="2">
    <source>
        <dbReference type="EMBL" id="MEE4043041.1"/>
    </source>
</evidence>
<dbReference type="Pfam" id="PF15956">
    <property type="entry name" value="DUF4760"/>
    <property type="match status" value="1"/>
</dbReference>
<dbReference type="RefSeq" id="WP_122605130.1">
    <property type="nucleotide sequence ID" value="NZ_JAEIKV010000011.1"/>
</dbReference>
<evidence type="ECO:0000256" key="1">
    <source>
        <dbReference type="SAM" id="Phobius"/>
    </source>
</evidence>
<proteinExistence type="predicted"/>
<name>A0ABU7NEW9_PSEVI</name>
<sequence>MEFHSFARRNEKYLWFVFFAIIFLIVISIKFDSLYGFLKKNPTLLFLSITALLAYKSYFSQRHLTVAKNTIDFQTSFHSSKSVKKAMKYFLTVLIKLDTASLEDMAKRQRSQEIGPKSAREILNSWERVAVAVRNKVYDEEMLYNTYSGFLITVWITLSPYVHKKRLENPKFFVEVEWLATRWKVRKDSSLSSARVRQLTRRLAQVEELLK</sequence>
<dbReference type="EMBL" id="JAZEIP010000059">
    <property type="protein sequence ID" value="MEE4043041.1"/>
    <property type="molecule type" value="Genomic_DNA"/>
</dbReference>
<gene>
    <name evidence="2" type="ORF">V2I87_23360</name>
</gene>
<keyword evidence="1" id="KW-0812">Transmembrane</keyword>
<keyword evidence="1" id="KW-0472">Membrane</keyword>
<dbReference type="Proteomes" id="UP001343600">
    <property type="component" value="Unassembled WGS sequence"/>
</dbReference>
<keyword evidence="1" id="KW-1133">Transmembrane helix</keyword>
<accession>A0ABU7NEW9</accession>
<comment type="caution">
    <text evidence="2">The sequence shown here is derived from an EMBL/GenBank/DDBJ whole genome shotgun (WGS) entry which is preliminary data.</text>
</comment>
<feature type="transmembrane region" description="Helical" evidence="1">
    <location>
        <begin position="12"/>
        <end position="31"/>
    </location>
</feature>
<reference evidence="2 3" key="1">
    <citation type="submission" date="2024-01" db="EMBL/GenBank/DDBJ databases">
        <title>Characterization of Pseudomonas viridiflava in Georgia, USA.</title>
        <authorList>
            <person name="Zhao M."/>
            <person name="Dutta B."/>
        </authorList>
    </citation>
    <scope>NUCLEOTIDE SEQUENCE [LARGE SCALE GENOMIC DNA]</scope>
    <source>
        <strain evidence="2 3">21GA0539</strain>
    </source>
</reference>
<organism evidence="2 3">
    <name type="scientific">Pseudomonas viridiflava</name>
    <name type="common">Phytomonas viridiflava</name>
    <dbReference type="NCBI Taxonomy" id="33069"/>
    <lineage>
        <taxon>Bacteria</taxon>
        <taxon>Pseudomonadati</taxon>
        <taxon>Pseudomonadota</taxon>
        <taxon>Gammaproteobacteria</taxon>
        <taxon>Pseudomonadales</taxon>
        <taxon>Pseudomonadaceae</taxon>
        <taxon>Pseudomonas</taxon>
    </lineage>
</organism>
<protein>
    <submittedName>
        <fullName evidence="2">DUF4760 domain-containing protein</fullName>
    </submittedName>
</protein>
<dbReference type="InterPro" id="IPR031876">
    <property type="entry name" value="DUF4760"/>
</dbReference>
<evidence type="ECO:0000313" key="3">
    <source>
        <dbReference type="Proteomes" id="UP001343600"/>
    </source>
</evidence>